<dbReference type="InterPro" id="IPR044561">
    <property type="entry name" value="ACT_ThrD-II-like"/>
</dbReference>
<evidence type="ECO:0000256" key="2">
    <source>
        <dbReference type="ARBA" id="ARBA00010869"/>
    </source>
</evidence>
<evidence type="ECO:0000256" key="1">
    <source>
        <dbReference type="ARBA" id="ARBA00001933"/>
    </source>
</evidence>
<evidence type="ECO:0000256" key="5">
    <source>
        <dbReference type="ARBA" id="ARBA00023239"/>
    </source>
</evidence>
<dbReference type="KEGG" id="ncl:C5F47_04625"/>
<dbReference type="InterPro" id="IPR002912">
    <property type="entry name" value="ACT_dom"/>
</dbReference>
<dbReference type="InterPro" id="IPR005789">
    <property type="entry name" value="Thr_deHydtase_catblc"/>
</dbReference>
<dbReference type="InterPro" id="IPR001926">
    <property type="entry name" value="TrpB-like_PALP"/>
</dbReference>
<dbReference type="AlphaFoldDB" id="A0A7D5R6M1"/>
<dbReference type="CDD" id="cd01562">
    <property type="entry name" value="Thr-dehyd"/>
    <property type="match status" value="1"/>
</dbReference>
<dbReference type="GO" id="GO:0003941">
    <property type="term" value="F:L-serine ammonia-lyase activity"/>
    <property type="evidence" value="ECO:0007669"/>
    <property type="project" value="TreeGrafter"/>
</dbReference>
<dbReference type="Proteomes" id="UP000509771">
    <property type="component" value="Chromosome"/>
</dbReference>
<dbReference type="PROSITE" id="PS51671">
    <property type="entry name" value="ACT"/>
    <property type="match status" value="1"/>
</dbReference>
<dbReference type="GO" id="GO:0006567">
    <property type="term" value="P:L-threonine catabolic process"/>
    <property type="evidence" value="ECO:0007669"/>
    <property type="project" value="InterPro"/>
</dbReference>
<dbReference type="EMBL" id="CP026993">
    <property type="protein sequence ID" value="QLH02882.1"/>
    <property type="molecule type" value="Genomic_DNA"/>
</dbReference>
<accession>A0A7D5R6M1</accession>
<evidence type="ECO:0000256" key="3">
    <source>
        <dbReference type="ARBA" id="ARBA00012096"/>
    </source>
</evidence>
<proteinExistence type="inferred from homology"/>
<dbReference type="InterPro" id="IPR036052">
    <property type="entry name" value="TrpB-like_PALP_sf"/>
</dbReference>
<protein>
    <recommendedName>
        <fullName evidence="3">threonine ammonia-lyase</fullName>
        <ecNumber evidence="3">4.3.1.19</ecNumber>
    </recommendedName>
</protein>
<dbReference type="SUPFAM" id="SSF53686">
    <property type="entry name" value="Tryptophan synthase beta subunit-like PLP-dependent enzymes"/>
    <property type="match status" value="1"/>
</dbReference>
<evidence type="ECO:0000259" key="6">
    <source>
        <dbReference type="PROSITE" id="PS51671"/>
    </source>
</evidence>
<keyword evidence="4" id="KW-0663">Pyridoxal phosphate</keyword>
<comment type="similarity">
    <text evidence="2">Belongs to the serine/threonine dehydratase family.</text>
</comment>
<feature type="domain" description="ACT" evidence="6">
    <location>
        <begin position="327"/>
        <end position="402"/>
    </location>
</feature>
<dbReference type="OrthoDB" id="9915at2157"/>
<dbReference type="CDD" id="cd04886">
    <property type="entry name" value="ACT_ThrD-II-like"/>
    <property type="match status" value="1"/>
</dbReference>
<sequence>MNPTYDDILAANALRGNEIKKTPLIHTPTFSEITGSDVYLKAEFRQKTGSFKIRGAYFKIKSLTDEEKKHGVVAASAGNHAQGVAFASSLEKIPCTIVMPKNASPAKVAATRGYGANVILEGVNYDESSSKAKEIAKETGATMIHAFDDPQIIAAQGVIGLEILEDLPDVDEIYLPIGGGGLAAGTLIAIKEKNPNIKVIGVQSKSFPSMHDSVKQGSITSSGGDRTIADGISVKVPGQLTFTVIKELIDEIVLVDDIEITKAMFLLMERMKFVVEPAGASSLAYLISKKPAVGKKVVAVLAGGNVDMYLLGQIVDKGLAAMGRLLKISVLLPDRPGAFKEIIDEISLANANIIEVVHDRLSSNINAGSAGVTLSLETQGKEQAQLLIDSLKKKNIQFTLLT</sequence>
<comment type="cofactor">
    <cofactor evidence="1">
        <name>pyridoxal 5'-phosphate</name>
        <dbReference type="ChEBI" id="CHEBI:597326"/>
    </cofactor>
</comment>
<dbReference type="NCBIfam" id="TIGR01127">
    <property type="entry name" value="ilvA_1Cterm"/>
    <property type="match status" value="1"/>
</dbReference>
<dbReference type="InterPro" id="IPR050147">
    <property type="entry name" value="Ser/Thr_Dehydratase"/>
</dbReference>
<dbReference type="GO" id="GO:0030170">
    <property type="term" value="F:pyridoxal phosphate binding"/>
    <property type="evidence" value="ECO:0007669"/>
    <property type="project" value="InterPro"/>
</dbReference>
<dbReference type="PANTHER" id="PTHR48078">
    <property type="entry name" value="THREONINE DEHYDRATASE, MITOCHONDRIAL-RELATED"/>
    <property type="match status" value="1"/>
</dbReference>
<organism evidence="7 8">
    <name type="scientific">Nitrosopumilus cobalaminigenes</name>
    <dbReference type="NCBI Taxonomy" id="1470066"/>
    <lineage>
        <taxon>Archaea</taxon>
        <taxon>Nitrososphaerota</taxon>
        <taxon>Nitrososphaeria</taxon>
        <taxon>Nitrosopumilales</taxon>
        <taxon>Nitrosopumilaceae</taxon>
        <taxon>Nitrosopumilus</taxon>
    </lineage>
</organism>
<keyword evidence="5 7" id="KW-0456">Lyase</keyword>
<evidence type="ECO:0000313" key="7">
    <source>
        <dbReference type="EMBL" id="QLH02882.1"/>
    </source>
</evidence>
<evidence type="ECO:0000313" key="8">
    <source>
        <dbReference type="Proteomes" id="UP000509771"/>
    </source>
</evidence>
<dbReference type="PANTHER" id="PTHR48078:SF6">
    <property type="entry name" value="L-THREONINE DEHYDRATASE CATABOLIC TDCB"/>
    <property type="match status" value="1"/>
</dbReference>
<gene>
    <name evidence="7" type="ORF">C5F47_04625</name>
</gene>
<dbReference type="PROSITE" id="PS00165">
    <property type="entry name" value="DEHYDRATASE_SER_THR"/>
    <property type="match status" value="1"/>
</dbReference>
<dbReference type="InterPro" id="IPR000634">
    <property type="entry name" value="Ser/Thr_deHydtase_PyrdxlP-BS"/>
</dbReference>
<dbReference type="EC" id="4.3.1.19" evidence="3"/>
<dbReference type="GO" id="GO:0006565">
    <property type="term" value="P:L-serine catabolic process"/>
    <property type="evidence" value="ECO:0007669"/>
    <property type="project" value="TreeGrafter"/>
</dbReference>
<dbReference type="GO" id="GO:0004794">
    <property type="term" value="F:threonine deaminase activity"/>
    <property type="evidence" value="ECO:0007669"/>
    <property type="project" value="UniProtKB-EC"/>
</dbReference>
<dbReference type="Gene3D" id="3.40.50.1100">
    <property type="match status" value="2"/>
</dbReference>
<evidence type="ECO:0000256" key="4">
    <source>
        <dbReference type="ARBA" id="ARBA00022898"/>
    </source>
</evidence>
<reference evidence="7 8" key="1">
    <citation type="submission" date="2018-02" db="EMBL/GenBank/DDBJ databases">
        <title>Complete genome of Nitrosopumilus cobalaminigenes HCA1.</title>
        <authorList>
            <person name="Qin W."/>
            <person name="Zheng Y."/>
            <person name="Stahl D.A."/>
        </authorList>
    </citation>
    <scope>NUCLEOTIDE SEQUENCE [LARGE SCALE GENOMIC DNA]</scope>
    <source>
        <strain evidence="7 8">HCA1</strain>
    </source>
</reference>
<keyword evidence="8" id="KW-1185">Reference proteome</keyword>
<dbReference type="GO" id="GO:0009097">
    <property type="term" value="P:isoleucine biosynthetic process"/>
    <property type="evidence" value="ECO:0007669"/>
    <property type="project" value="TreeGrafter"/>
</dbReference>
<dbReference type="FunFam" id="3.40.50.1100:FF:000007">
    <property type="entry name" value="L-threonine dehydratase catabolic TdcB"/>
    <property type="match status" value="1"/>
</dbReference>
<dbReference type="Pfam" id="PF00291">
    <property type="entry name" value="PALP"/>
    <property type="match status" value="1"/>
</dbReference>
<dbReference type="RefSeq" id="WP_179359972.1">
    <property type="nucleotide sequence ID" value="NZ_CP026993.1"/>
</dbReference>
<dbReference type="GeneID" id="56059292"/>
<name>A0A7D5R6M1_9ARCH</name>